<dbReference type="PANTHER" id="PTHR24252:SF7">
    <property type="entry name" value="HYALIN"/>
    <property type="match status" value="1"/>
</dbReference>
<dbReference type="GO" id="GO:0045087">
    <property type="term" value="P:innate immune response"/>
    <property type="evidence" value="ECO:0007669"/>
    <property type="project" value="UniProtKB-KW"/>
</dbReference>
<evidence type="ECO:0000256" key="10">
    <source>
        <dbReference type="ARBA" id="ARBA00023180"/>
    </source>
</evidence>
<keyword evidence="7 12" id="KW-0720">Serine protease</keyword>
<reference evidence="14" key="2">
    <citation type="submission" date="2020-05" db="UniProtKB">
        <authorList>
            <consortium name="EnsemblMetazoa"/>
        </authorList>
    </citation>
    <scope>IDENTIFICATION</scope>
    <source>
        <strain evidence="14">A-37</strain>
    </source>
</reference>
<evidence type="ECO:0000256" key="6">
    <source>
        <dbReference type="ARBA" id="ARBA00022801"/>
    </source>
</evidence>
<comment type="subcellular location">
    <subcellularLocation>
        <location evidence="1 12">Secreted</location>
    </subcellularLocation>
</comment>
<reference evidence="15" key="1">
    <citation type="submission" date="2013-09" db="EMBL/GenBank/DDBJ databases">
        <title>The Genome Sequence of Anopheles culicifacies species A.</title>
        <authorList>
            <consortium name="The Broad Institute Genomics Platform"/>
            <person name="Neafsey D.E."/>
            <person name="Besansky N."/>
            <person name="Howell P."/>
            <person name="Walton C."/>
            <person name="Young S.K."/>
            <person name="Zeng Q."/>
            <person name="Gargeya S."/>
            <person name="Fitzgerald M."/>
            <person name="Haas B."/>
            <person name="Abouelleil A."/>
            <person name="Allen A.W."/>
            <person name="Alvarado L."/>
            <person name="Arachchi H.M."/>
            <person name="Berlin A.M."/>
            <person name="Chapman S.B."/>
            <person name="Gainer-Dewar J."/>
            <person name="Goldberg J."/>
            <person name="Griggs A."/>
            <person name="Gujja S."/>
            <person name="Hansen M."/>
            <person name="Howarth C."/>
            <person name="Imamovic A."/>
            <person name="Ireland A."/>
            <person name="Larimer J."/>
            <person name="McCowan C."/>
            <person name="Murphy C."/>
            <person name="Pearson M."/>
            <person name="Poon T.W."/>
            <person name="Priest M."/>
            <person name="Roberts A."/>
            <person name="Saif S."/>
            <person name="Shea T."/>
            <person name="Sisk P."/>
            <person name="Sykes S."/>
            <person name="Wortman J."/>
            <person name="Nusbaum C."/>
            <person name="Birren B."/>
        </authorList>
    </citation>
    <scope>NUCLEOTIDE SEQUENCE [LARGE SCALE GENOMIC DNA]</scope>
    <source>
        <strain evidence="15">A-37</strain>
    </source>
</reference>
<dbReference type="GO" id="GO:0005576">
    <property type="term" value="C:extracellular region"/>
    <property type="evidence" value="ECO:0007669"/>
    <property type="project" value="UniProtKB-SubCell"/>
</dbReference>
<dbReference type="PROSITE" id="PS00134">
    <property type="entry name" value="TRYPSIN_HIS"/>
    <property type="match status" value="1"/>
</dbReference>
<dbReference type="InterPro" id="IPR001314">
    <property type="entry name" value="Peptidase_S1A"/>
</dbReference>
<evidence type="ECO:0000313" key="14">
    <source>
        <dbReference type="EnsemblMetazoa" id="ACUA010153-PA"/>
    </source>
</evidence>
<dbReference type="InterPro" id="IPR009003">
    <property type="entry name" value="Peptidase_S1_PA"/>
</dbReference>
<keyword evidence="5 12" id="KW-0732">Signal</keyword>
<keyword evidence="4 12" id="KW-0645">Protease</keyword>
<dbReference type="Gene3D" id="2.40.10.10">
    <property type="entry name" value="Trypsin-like serine proteases"/>
    <property type="match status" value="2"/>
</dbReference>
<proteinExistence type="inferred from homology"/>
<dbReference type="InterPro" id="IPR001254">
    <property type="entry name" value="Trypsin_dom"/>
</dbReference>
<dbReference type="PROSITE" id="PS50240">
    <property type="entry name" value="TRYPSIN_DOM"/>
    <property type="match status" value="1"/>
</dbReference>
<organism evidence="14 15">
    <name type="scientific">Anopheles culicifacies</name>
    <dbReference type="NCBI Taxonomy" id="139723"/>
    <lineage>
        <taxon>Eukaryota</taxon>
        <taxon>Metazoa</taxon>
        <taxon>Ecdysozoa</taxon>
        <taxon>Arthropoda</taxon>
        <taxon>Hexapoda</taxon>
        <taxon>Insecta</taxon>
        <taxon>Pterygota</taxon>
        <taxon>Neoptera</taxon>
        <taxon>Endopterygota</taxon>
        <taxon>Diptera</taxon>
        <taxon>Nematocera</taxon>
        <taxon>Culicoidea</taxon>
        <taxon>Culicidae</taxon>
        <taxon>Anophelinae</taxon>
        <taxon>Anopheles</taxon>
        <taxon>culicifacies species complex</taxon>
    </lineage>
</organism>
<dbReference type="PANTHER" id="PTHR24252">
    <property type="entry name" value="ACROSIN-RELATED"/>
    <property type="match status" value="1"/>
</dbReference>
<comment type="domain">
    <text evidence="12">The clip domain consists of 35-55 residues which are 'knitted' together usually by 3 conserved disulfide bonds forming a clip-like compact structure.</text>
</comment>
<evidence type="ECO:0000313" key="15">
    <source>
        <dbReference type="Proteomes" id="UP000075883"/>
    </source>
</evidence>
<dbReference type="InterPro" id="IPR018114">
    <property type="entry name" value="TRYPSIN_HIS"/>
</dbReference>
<dbReference type="Pfam" id="PF00089">
    <property type="entry name" value="Trypsin"/>
    <property type="match status" value="1"/>
</dbReference>
<accession>A0A182M5S0</accession>
<keyword evidence="8" id="KW-0391">Immunity</keyword>
<dbReference type="InterPro" id="IPR043504">
    <property type="entry name" value="Peptidase_S1_PA_chymotrypsin"/>
</dbReference>
<evidence type="ECO:0000256" key="11">
    <source>
        <dbReference type="ARBA" id="ARBA00024195"/>
    </source>
</evidence>
<evidence type="ECO:0000256" key="7">
    <source>
        <dbReference type="ARBA" id="ARBA00022825"/>
    </source>
</evidence>
<dbReference type="SMART" id="SM00020">
    <property type="entry name" value="Tryp_SPc"/>
    <property type="match status" value="1"/>
</dbReference>
<dbReference type="Proteomes" id="UP000075883">
    <property type="component" value="Unassembled WGS sequence"/>
</dbReference>
<dbReference type="EnsemblMetazoa" id="ACUA010153-RA">
    <property type="protein sequence ID" value="ACUA010153-PA"/>
    <property type="gene ID" value="ACUA010153"/>
</dbReference>
<evidence type="ECO:0000256" key="2">
    <source>
        <dbReference type="ARBA" id="ARBA00022525"/>
    </source>
</evidence>
<feature type="chain" id="PRO_5031609035" description="CLIP domain-containing serine protease" evidence="12">
    <location>
        <begin position="24"/>
        <end position="403"/>
    </location>
</feature>
<keyword evidence="9" id="KW-1015">Disulfide bond</keyword>
<protein>
    <recommendedName>
        <fullName evidence="12">CLIP domain-containing serine protease</fullName>
        <ecNumber evidence="12">3.4.21.-</ecNumber>
    </recommendedName>
</protein>
<dbReference type="EC" id="3.4.21.-" evidence="12"/>
<dbReference type="InterPro" id="IPR022700">
    <property type="entry name" value="CLIP"/>
</dbReference>
<evidence type="ECO:0000256" key="9">
    <source>
        <dbReference type="ARBA" id="ARBA00023157"/>
    </source>
</evidence>
<dbReference type="CDD" id="cd00190">
    <property type="entry name" value="Tryp_SPc"/>
    <property type="match status" value="1"/>
</dbReference>
<name>A0A182M5S0_9DIPT</name>
<evidence type="ECO:0000256" key="4">
    <source>
        <dbReference type="ARBA" id="ARBA00022670"/>
    </source>
</evidence>
<feature type="domain" description="Peptidase S1" evidence="13">
    <location>
        <begin position="142"/>
        <end position="400"/>
    </location>
</feature>
<feature type="signal peptide" evidence="12">
    <location>
        <begin position="1"/>
        <end position="23"/>
    </location>
</feature>
<evidence type="ECO:0000256" key="3">
    <source>
        <dbReference type="ARBA" id="ARBA00022588"/>
    </source>
</evidence>
<evidence type="ECO:0000259" key="13">
    <source>
        <dbReference type="PROSITE" id="PS50240"/>
    </source>
</evidence>
<evidence type="ECO:0000256" key="5">
    <source>
        <dbReference type="ARBA" id="ARBA00022729"/>
    </source>
</evidence>
<evidence type="ECO:0000256" key="1">
    <source>
        <dbReference type="ARBA" id="ARBA00004613"/>
    </source>
</evidence>
<dbReference type="SUPFAM" id="SSF50494">
    <property type="entry name" value="Trypsin-like serine proteases"/>
    <property type="match status" value="1"/>
</dbReference>
<dbReference type="Pfam" id="PF12032">
    <property type="entry name" value="CLIP"/>
    <property type="match status" value="1"/>
</dbReference>
<dbReference type="STRING" id="139723.A0A182M5S0"/>
<comment type="similarity">
    <text evidence="11 12">Belongs to the peptidase S1 family. CLIP subfamily.</text>
</comment>
<dbReference type="FunFam" id="2.40.10.10:FF:000028">
    <property type="entry name" value="Serine protease easter"/>
    <property type="match status" value="1"/>
</dbReference>
<evidence type="ECO:0000256" key="12">
    <source>
        <dbReference type="RuleBase" id="RU366078"/>
    </source>
</evidence>
<dbReference type="EMBL" id="AXCM01012374">
    <property type="status" value="NOT_ANNOTATED_CDS"/>
    <property type="molecule type" value="Genomic_DNA"/>
</dbReference>
<dbReference type="PRINTS" id="PR00722">
    <property type="entry name" value="CHYMOTRYPSIN"/>
</dbReference>
<keyword evidence="3" id="KW-0399">Innate immunity</keyword>
<keyword evidence="6 12" id="KW-0378">Hydrolase</keyword>
<dbReference type="GO" id="GO:0004252">
    <property type="term" value="F:serine-type endopeptidase activity"/>
    <property type="evidence" value="ECO:0007669"/>
    <property type="project" value="UniProtKB-UniRule"/>
</dbReference>
<evidence type="ECO:0000256" key="8">
    <source>
        <dbReference type="ARBA" id="ARBA00022859"/>
    </source>
</evidence>
<keyword evidence="15" id="KW-1185">Reference proteome</keyword>
<sequence>MIHLRFAVLKVYALLLPPLVVFGQVNQACFTTTGEPARCVPLVECPAIAELASRAVLYRGENRKLKALFGACDSASTATVPIVCCESPRSGRLMVGTTTTIASTVPIPRRLIHAQATTISTTTVRTKISAQDVNVLPSQCGVVWRTPEFHINTDVTDNDNEHPWLVYLEMQKNPKAKGTSRCVGTLIHESFVLTAAHCMYKLSTESIKLFFGKVDIAELEQCLLDYECEERRAKKLITHNNYNKHNRLNDIGLIQLSQPIQTSEHVAPACLPLHYKFDESVPGDARVVALGWGETEHGLMSDEKRIVMLNVIPQDECHPMLLENQRLNDTALLSFMCTVGYVTGQDVCNGDSGAPLLHLHNKRYFAVGVVSFGPKCGMADVPGFSMRISEYMEWILEQLMQHA</sequence>
<dbReference type="VEuPathDB" id="VectorBase:ACUA010153"/>
<dbReference type="InterPro" id="IPR038565">
    <property type="entry name" value="CLIP_sf"/>
</dbReference>
<dbReference type="AlphaFoldDB" id="A0A182M5S0"/>
<dbReference type="Gene3D" id="3.30.1640.30">
    <property type="match status" value="1"/>
</dbReference>
<dbReference type="GO" id="GO:0006508">
    <property type="term" value="P:proteolysis"/>
    <property type="evidence" value="ECO:0007669"/>
    <property type="project" value="UniProtKB-KW"/>
</dbReference>
<keyword evidence="10" id="KW-0325">Glycoprotein</keyword>
<keyword evidence="2 12" id="KW-0964">Secreted</keyword>